<evidence type="ECO:0000256" key="7">
    <source>
        <dbReference type="PROSITE-ProRule" id="PRU01250"/>
    </source>
</evidence>
<dbReference type="SMART" id="SM00994">
    <property type="entry name" value="zf-C4_ClpX"/>
    <property type="match status" value="1"/>
</dbReference>
<dbReference type="GO" id="GO:0016887">
    <property type="term" value="F:ATP hydrolysis activity"/>
    <property type="evidence" value="ECO:0007669"/>
    <property type="project" value="InterPro"/>
</dbReference>
<dbReference type="GO" id="GO:0051603">
    <property type="term" value="P:proteolysis involved in protein catabolic process"/>
    <property type="evidence" value="ECO:0007669"/>
    <property type="project" value="TreeGrafter"/>
</dbReference>
<dbReference type="SMART" id="SM01086">
    <property type="entry name" value="ClpB_D2-small"/>
    <property type="match status" value="1"/>
</dbReference>
<dbReference type="NCBIfam" id="NF003745">
    <property type="entry name" value="PRK05342.1"/>
    <property type="match status" value="1"/>
</dbReference>
<dbReference type="CDD" id="cd19497">
    <property type="entry name" value="RecA-like_ClpX"/>
    <property type="match status" value="1"/>
</dbReference>
<feature type="binding site" evidence="6 7">
    <location>
        <position position="37"/>
    </location>
    <ligand>
        <name>Zn(2+)</name>
        <dbReference type="ChEBI" id="CHEBI:29105"/>
    </ligand>
</feature>
<dbReference type="InterPro" id="IPR059188">
    <property type="entry name" value="Znf_CLPX-like"/>
</dbReference>
<dbReference type="GO" id="GO:0046983">
    <property type="term" value="F:protein dimerization activity"/>
    <property type="evidence" value="ECO:0007669"/>
    <property type="project" value="UniProtKB-UniRule"/>
</dbReference>
<dbReference type="InterPro" id="IPR038366">
    <property type="entry name" value="Znf_CppX_C4_sf"/>
</dbReference>
<dbReference type="Gene3D" id="6.20.220.10">
    <property type="entry name" value="ClpX chaperone, C4-type zinc finger domain"/>
    <property type="match status" value="1"/>
</dbReference>
<dbReference type="GO" id="GO:0008233">
    <property type="term" value="F:peptidase activity"/>
    <property type="evidence" value="ECO:0007669"/>
    <property type="project" value="UniProtKB-KW"/>
</dbReference>
<keyword evidence="2 6" id="KW-0547">Nucleotide-binding</keyword>
<dbReference type="PROSITE" id="PS51902">
    <property type="entry name" value="CLPX_ZB"/>
    <property type="match status" value="1"/>
</dbReference>
<feature type="binding site" evidence="6">
    <location>
        <begin position="132"/>
        <end position="139"/>
    </location>
    <ligand>
        <name>ATP</name>
        <dbReference type="ChEBI" id="CHEBI:30616"/>
    </ligand>
</feature>
<dbReference type="NCBIfam" id="TIGR00382">
    <property type="entry name" value="clpX"/>
    <property type="match status" value="1"/>
</dbReference>
<dbReference type="InterPro" id="IPR019489">
    <property type="entry name" value="Clp_ATPase_C"/>
</dbReference>
<reference evidence="9" key="2">
    <citation type="submission" date="2021-04" db="EMBL/GenBank/DDBJ databases">
        <authorList>
            <person name="Gilroy R."/>
        </authorList>
    </citation>
    <scope>NUCLEOTIDE SEQUENCE</scope>
    <source>
        <strain evidence="9">ChiHjej12B11-14209</strain>
    </source>
</reference>
<protein>
    <recommendedName>
        <fullName evidence="6">ATP-dependent Clp protease ATP-binding subunit ClpX</fullName>
    </recommendedName>
</protein>
<comment type="subunit">
    <text evidence="6">Component of the ClpX-ClpP complex. Forms a hexameric ring that, in the presence of ATP, binds to fourteen ClpP subunits assembled into a disk-like structure with a central cavity, resembling the structure of eukaryotic proteasomes.</text>
</comment>
<dbReference type="FunFam" id="1.10.8.60:FF:000002">
    <property type="entry name" value="ATP-dependent Clp protease ATP-binding subunit ClpX"/>
    <property type="match status" value="1"/>
</dbReference>
<dbReference type="InterPro" id="IPR003593">
    <property type="entry name" value="AAA+_ATPase"/>
</dbReference>
<dbReference type="Proteomes" id="UP000824062">
    <property type="component" value="Unassembled WGS sequence"/>
</dbReference>
<dbReference type="InterPro" id="IPR027417">
    <property type="entry name" value="P-loop_NTPase"/>
</dbReference>
<keyword evidence="5 6" id="KW-0143">Chaperone</keyword>
<dbReference type="GO" id="GO:0008270">
    <property type="term" value="F:zinc ion binding"/>
    <property type="evidence" value="ECO:0007669"/>
    <property type="project" value="UniProtKB-UniRule"/>
</dbReference>
<evidence type="ECO:0000256" key="3">
    <source>
        <dbReference type="ARBA" id="ARBA00022833"/>
    </source>
</evidence>
<evidence type="ECO:0000256" key="1">
    <source>
        <dbReference type="ARBA" id="ARBA00022723"/>
    </source>
</evidence>
<feature type="binding site" evidence="6 7">
    <location>
        <position position="17"/>
    </location>
    <ligand>
        <name>Zn(2+)</name>
        <dbReference type="ChEBI" id="CHEBI:29105"/>
    </ligand>
</feature>
<dbReference type="InterPro" id="IPR050052">
    <property type="entry name" value="ATP-dep_Clp_protease_ClpX"/>
</dbReference>
<dbReference type="GO" id="GO:0051082">
    <property type="term" value="F:unfolded protein binding"/>
    <property type="evidence" value="ECO:0007669"/>
    <property type="project" value="UniProtKB-UniRule"/>
</dbReference>
<dbReference type="Gene3D" id="1.10.8.60">
    <property type="match status" value="1"/>
</dbReference>
<dbReference type="Pfam" id="PF10431">
    <property type="entry name" value="ClpB_D2-small"/>
    <property type="match status" value="1"/>
</dbReference>
<dbReference type="InterPro" id="IPR004487">
    <property type="entry name" value="Clp_protease_ATP-bd_su_ClpX"/>
</dbReference>
<dbReference type="PANTHER" id="PTHR48102:SF7">
    <property type="entry name" value="ATP-DEPENDENT CLP PROTEASE ATP-BINDING SUBUNIT CLPX-LIKE, MITOCHONDRIAL"/>
    <property type="match status" value="1"/>
</dbReference>
<dbReference type="SUPFAM" id="SSF52540">
    <property type="entry name" value="P-loop containing nucleoside triphosphate hydrolases"/>
    <property type="match status" value="1"/>
</dbReference>
<evidence type="ECO:0000256" key="2">
    <source>
        <dbReference type="ARBA" id="ARBA00022741"/>
    </source>
</evidence>
<keyword evidence="9" id="KW-0645">Protease</keyword>
<dbReference type="AlphaFoldDB" id="A0A9D2F012"/>
<evidence type="ECO:0000259" key="8">
    <source>
        <dbReference type="PROSITE" id="PS51902"/>
    </source>
</evidence>
<feature type="binding site" evidence="6 7">
    <location>
        <position position="40"/>
    </location>
    <ligand>
        <name>Zn(2+)</name>
        <dbReference type="ChEBI" id="CHEBI:29105"/>
    </ligand>
</feature>
<feature type="binding site" evidence="6 7">
    <location>
        <position position="14"/>
    </location>
    <ligand>
        <name>Zn(2+)</name>
        <dbReference type="ChEBI" id="CHEBI:29105"/>
    </ligand>
</feature>
<evidence type="ECO:0000313" key="9">
    <source>
        <dbReference type="EMBL" id="HIZ46665.1"/>
    </source>
</evidence>
<comment type="function">
    <text evidence="6">ATP-dependent specificity component of the Clp protease. It directs the protease to specific substrates. Can perform chaperone functions in the absence of ClpP.</text>
</comment>
<evidence type="ECO:0000313" key="10">
    <source>
        <dbReference type="Proteomes" id="UP000824062"/>
    </source>
</evidence>
<proteinExistence type="inferred from homology"/>
<dbReference type="GO" id="GO:0005524">
    <property type="term" value="F:ATP binding"/>
    <property type="evidence" value="ECO:0007669"/>
    <property type="project" value="UniProtKB-UniRule"/>
</dbReference>
<comment type="caution">
    <text evidence="9">The sequence shown here is derived from an EMBL/GenBank/DDBJ whole genome shotgun (WGS) entry which is preliminary data.</text>
</comment>
<evidence type="ECO:0000256" key="4">
    <source>
        <dbReference type="ARBA" id="ARBA00022840"/>
    </source>
</evidence>
<keyword evidence="1 6" id="KW-0479">Metal-binding</keyword>
<dbReference type="HAMAP" id="MF_00175">
    <property type="entry name" value="ClpX"/>
    <property type="match status" value="1"/>
</dbReference>
<dbReference type="PANTHER" id="PTHR48102">
    <property type="entry name" value="ATP-DEPENDENT CLP PROTEASE ATP-BINDING SUBUNIT CLPX-LIKE, MITOCHONDRIAL-RELATED"/>
    <property type="match status" value="1"/>
</dbReference>
<accession>A0A9D2F012</accession>
<dbReference type="InterPro" id="IPR010603">
    <property type="entry name" value="Znf_CppX_C4"/>
</dbReference>
<dbReference type="SMART" id="SM00382">
    <property type="entry name" value="AAA"/>
    <property type="match status" value="1"/>
</dbReference>
<dbReference type="GO" id="GO:0009376">
    <property type="term" value="C:HslUV protease complex"/>
    <property type="evidence" value="ECO:0007669"/>
    <property type="project" value="TreeGrafter"/>
</dbReference>
<dbReference type="InterPro" id="IPR046425">
    <property type="entry name" value="ClpX_bact"/>
</dbReference>
<dbReference type="FunFam" id="3.40.50.300:FF:000005">
    <property type="entry name" value="ATP-dependent Clp protease ATP-binding subunit ClpX"/>
    <property type="match status" value="1"/>
</dbReference>
<sequence length="433" mass="47198">MANDQDARGQEMRCSFCGKTRSQVRKLIAAPGGVYICDECVHECASMIDGADLAEAPEDEVLADEPPIKNLPTPHEIYDELSQYVMGQEQAKRAMSVAVYNHYRRILSGNDEVSEDEEQVEIAKSNILLLGPTGTGKTLLAQTLARFLEVPFAIADATTLTEAGYVGEDVENILLKLITAADGDVERAQVGIVYVDEIDKIARKAENLSITRDVSGEGVQQALLKILEGTEASVPPQGGRKHPQQELIHIDTTNILFICGGAFVGLDKIVADRIGKKGIGFAAEVGQSAEHDEDYLMEQVMPQDLHKFGMIPEFLGRIPVITATRELTEDDLVSILTQPRNALVKQYRRMFELEGVDLVFEDEALVEIARQAIERGTGARGLRAICEATLQDTMFDLPSDLDITKVVVTKESVGGGASPRLVTTAHGKHRASA</sequence>
<dbReference type="Pfam" id="PF07724">
    <property type="entry name" value="AAA_2"/>
    <property type="match status" value="1"/>
</dbReference>
<dbReference type="EMBL" id="DXBM01000053">
    <property type="protein sequence ID" value="HIZ46665.1"/>
    <property type="molecule type" value="Genomic_DNA"/>
</dbReference>
<feature type="domain" description="ClpX-type ZB" evidence="8">
    <location>
        <begin position="1"/>
        <end position="56"/>
    </location>
</feature>
<evidence type="ECO:0000256" key="6">
    <source>
        <dbReference type="HAMAP-Rule" id="MF_00175"/>
    </source>
</evidence>
<gene>
    <name evidence="6 9" type="primary">clpX</name>
    <name evidence="9" type="ORF">IAA19_06570</name>
</gene>
<dbReference type="Gene3D" id="3.40.50.300">
    <property type="entry name" value="P-loop containing nucleotide triphosphate hydrolases"/>
    <property type="match status" value="1"/>
</dbReference>
<evidence type="ECO:0000256" key="5">
    <source>
        <dbReference type="ARBA" id="ARBA00023186"/>
    </source>
</evidence>
<reference evidence="9" key="1">
    <citation type="journal article" date="2021" name="PeerJ">
        <title>Extensive microbial diversity within the chicken gut microbiome revealed by metagenomics and culture.</title>
        <authorList>
            <person name="Gilroy R."/>
            <person name="Ravi A."/>
            <person name="Getino M."/>
            <person name="Pursley I."/>
            <person name="Horton D.L."/>
            <person name="Alikhan N.F."/>
            <person name="Baker D."/>
            <person name="Gharbi K."/>
            <person name="Hall N."/>
            <person name="Watson M."/>
            <person name="Adriaenssens E.M."/>
            <person name="Foster-Nyarko E."/>
            <person name="Jarju S."/>
            <person name="Secka A."/>
            <person name="Antonio M."/>
            <person name="Oren A."/>
            <person name="Chaudhuri R.R."/>
            <person name="La Ragione R."/>
            <person name="Hildebrand F."/>
            <person name="Pallen M.J."/>
        </authorList>
    </citation>
    <scope>NUCLEOTIDE SEQUENCE</scope>
    <source>
        <strain evidence="9">ChiHjej12B11-14209</strain>
    </source>
</reference>
<name>A0A9D2F012_9ACTN</name>
<dbReference type="GO" id="GO:0140662">
    <property type="term" value="F:ATP-dependent protein folding chaperone"/>
    <property type="evidence" value="ECO:0007669"/>
    <property type="project" value="InterPro"/>
</dbReference>
<keyword evidence="3 6" id="KW-0862">Zinc</keyword>
<dbReference type="SUPFAM" id="SSF57716">
    <property type="entry name" value="Glucocorticoid receptor-like (DNA-binding domain)"/>
    <property type="match status" value="1"/>
</dbReference>
<dbReference type="GO" id="GO:0051301">
    <property type="term" value="P:cell division"/>
    <property type="evidence" value="ECO:0007669"/>
    <property type="project" value="TreeGrafter"/>
</dbReference>
<dbReference type="Pfam" id="PF06689">
    <property type="entry name" value="zf-C4_ClpX"/>
    <property type="match status" value="1"/>
</dbReference>
<keyword evidence="4 6" id="KW-0067">ATP-binding</keyword>
<dbReference type="InterPro" id="IPR003959">
    <property type="entry name" value="ATPase_AAA_core"/>
</dbReference>
<organism evidence="9 10">
    <name type="scientific">Candidatus Olsenella pullistercoris</name>
    <dbReference type="NCBI Taxonomy" id="2838712"/>
    <lineage>
        <taxon>Bacteria</taxon>
        <taxon>Bacillati</taxon>
        <taxon>Actinomycetota</taxon>
        <taxon>Coriobacteriia</taxon>
        <taxon>Coriobacteriales</taxon>
        <taxon>Atopobiaceae</taxon>
        <taxon>Olsenella</taxon>
    </lineage>
</organism>
<keyword evidence="9" id="KW-0378">Hydrolase</keyword>
<comment type="similarity">
    <text evidence="6 7">Belongs to the ClpX chaperone family.</text>
</comment>